<proteinExistence type="inferred from homology"/>
<evidence type="ECO:0000256" key="16">
    <source>
        <dbReference type="ARBA" id="ARBA00024003"/>
    </source>
</evidence>
<dbReference type="WBParaSite" id="nRc.2.0.1.t23027-RA">
    <property type="protein sequence ID" value="nRc.2.0.1.t23027-RA"/>
    <property type="gene ID" value="nRc.2.0.1.g23027"/>
</dbReference>
<dbReference type="OMA" id="MTTRSNM"/>
<keyword evidence="9 19" id="KW-0812">Transmembrane</keyword>
<keyword evidence="13" id="KW-0333">Golgi apparatus</keyword>
<keyword evidence="11 19" id="KW-1133">Transmembrane helix</keyword>
<evidence type="ECO:0000256" key="3">
    <source>
        <dbReference type="ARBA" id="ARBA00004234"/>
    </source>
</evidence>
<dbReference type="AlphaFoldDB" id="A0A915JA53"/>
<evidence type="ECO:0000256" key="5">
    <source>
        <dbReference type="ARBA" id="ARBA00004419"/>
    </source>
</evidence>
<evidence type="ECO:0000256" key="7">
    <source>
        <dbReference type="ARBA" id="ARBA00004603"/>
    </source>
</evidence>
<dbReference type="GO" id="GO:0005794">
    <property type="term" value="C:Golgi apparatus"/>
    <property type="evidence" value="ECO:0007669"/>
    <property type="project" value="UniProtKB-SubCell"/>
</dbReference>
<evidence type="ECO:0000256" key="14">
    <source>
        <dbReference type="ARBA" id="ARBA00023136"/>
    </source>
</evidence>
<dbReference type="GO" id="GO:0005769">
    <property type="term" value="C:early endosome"/>
    <property type="evidence" value="ECO:0007669"/>
    <property type="project" value="UniProtKB-SubCell"/>
</dbReference>
<evidence type="ECO:0000256" key="13">
    <source>
        <dbReference type="ARBA" id="ARBA00023034"/>
    </source>
</evidence>
<evidence type="ECO:0000256" key="17">
    <source>
        <dbReference type="ARBA" id="ARBA00024088"/>
    </source>
</evidence>
<evidence type="ECO:0000256" key="6">
    <source>
        <dbReference type="ARBA" id="ARBA00004601"/>
    </source>
</evidence>
<evidence type="ECO:0000256" key="10">
    <source>
        <dbReference type="ARBA" id="ARBA00022753"/>
    </source>
</evidence>
<dbReference type="GO" id="GO:0055037">
    <property type="term" value="C:recycling endosome"/>
    <property type="evidence" value="ECO:0007669"/>
    <property type="project" value="UniProtKB-SubCell"/>
</dbReference>
<feature type="transmembrane region" description="Helical" evidence="19">
    <location>
        <begin position="60"/>
        <end position="82"/>
    </location>
</feature>
<evidence type="ECO:0000256" key="19">
    <source>
        <dbReference type="SAM" id="Phobius"/>
    </source>
</evidence>
<organism evidence="20 21">
    <name type="scientific">Romanomermis culicivorax</name>
    <name type="common">Nematode worm</name>
    <dbReference type="NCBI Taxonomy" id="13658"/>
    <lineage>
        <taxon>Eukaryota</taxon>
        <taxon>Metazoa</taxon>
        <taxon>Ecdysozoa</taxon>
        <taxon>Nematoda</taxon>
        <taxon>Enoplea</taxon>
        <taxon>Dorylaimia</taxon>
        <taxon>Mermithida</taxon>
        <taxon>Mermithoidea</taxon>
        <taxon>Mermithidae</taxon>
        <taxon>Romanomermis</taxon>
    </lineage>
</organism>
<evidence type="ECO:0000313" key="21">
    <source>
        <dbReference type="WBParaSite" id="nRc.2.0.1.t23027-RA"/>
    </source>
</evidence>
<keyword evidence="20" id="KW-1185">Reference proteome</keyword>
<feature type="transmembrane region" description="Helical" evidence="19">
    <location>
        <begin position="94"/>
        <end position="112"/>
    </location>
</feature>
<comment type="subcellular location">
    <subcellularLocation>
        <location evidence="5">Cytoplasmic vesicle</location>
        <location evidence="5">Autophagosome</location>
    </subcellularLocation>
    <subcellularLocation>
        <location evidence="3">Cytoplasmic vesicle</location>
        <location evidence="3">Secretory vesicle</location>
        <location evidence="3">Synaptic vesicle</location>
    </subcellularLocation>
    <subcellularLocation>
        <location evidence="4">Early endosome</location>
    </subcellularLocation>
    <subcellularLocation>
        <location evidence="6">Golgi apparatus</location>
        <location evidence="6">trans-Golgi network</location>
    </subcellularLocation>
    <subcellularLocation>
        <location evidence="7">Late endosome</location>
    </subcellularLocation>
    <subcellularLocation>
        <location evidence="1">Membrane</location>
        <topology evidence="1">Multi-pass membrane protein</topology>
    </subcellularLocation>
    <subcellularLocation>
        <location evidence="2">Recycling endosome</location>
    </subcellularLocation>
</comment>
<evidence type="ECO:0000256" key="18">
    <source>
        <dbReference type="SAM" id="MobiDB-lite"/>
    </source>
</evidence>
<dbReference type="GO" id="GO:0016020">
    <property type="term" value="C:membrane"/>
    <property type="evidence" value="ECO:0007669"/>
    <property type="project" value="UniProtKB-SubCell"/>
</dbReference>
<evidence type="ECO:0000256" key="8">
    <source>
        <dbReference type="ARBA" id="ARBA00007743"/>
    </source>
</evidence>
<evidence type="ECO:0000256" key="11">
    <source>
        <dbReference type="ARBA" id="ARBA00022989"/>
    </source>
</evidence>
<dbReference type="PANTHER" id="PTHR15664">
    <property type="entry name" value="C20ORF30 PROTEIN"/>
    <property type="match status" value="1"/>
</dbReference>
<evidence type="ECO:0000256" key="9">
    <source>
        <dbReference type="ARBA" id="ARBA00022692"/>
    </source>
</evidence>
<name>A0A915JA53_ROMCU</name>
<evidence type="ECO:0000256" key="4">
    <source>
        <dbReference type="ARBA" id="ARBA00004412"/>
    </source>
</evidence>
<dbReference type="GO" id="GO:0005770">
    <property type="term" value="C:late endosome"/>
    <property type="evidence" value="ECO:0007669"/>
    <property type="project" value="UniProtKB-SubCell"/>
</dbReference>
<keyword evidence="12" id="KW-0770">Synapse</keyword>
<dbReference type="InterPro" id="IPR044234">
    <property type="entry name" value="TMEM230"/>
</dbReference>
<evidence type="ECO:0000256" key="1">
    <source>
        <dbReference type="ARBA" id="ARBA00004141"/>
    </source>
</evidence>
<feature type="region of interest" description="Disordered" evidence="18">
    <location>
        <begin position="1"/>
        <end position="27"/>
    </location>
</feature>
<dbReference type="GO" id="GO:0008021">
    <property type="term" value="C:synaptic vesicle"/>
    <property type="evidence" value="ECO:0007669"/>
    <property type="project" value="UniProtKB-SubCell"/>
</dbReference>
<keyword evidence="10" id="KW-0967">Endosome</keyword>
<dbReference type="Proteomes" id="UP000887565">
    <property type="component" value="Unplaced"/>
</dbReference>
<protein>
    <recommendedName>
        <fullName evidence="17">Transmembrane protein 230</fullName>
    </recommendedName>
</protein>
<dbReference type="GO" id="GO:0005776">
    <property type="term" value="C:autophagosome"/>
    <property type="evidence" value="ECO:0007669"/>
    <property type="project" value="UniProtKB-SubCell"/>
</dbReference>
<feature type="compositionally biased region" description="Basic and acidic residues" evidence="18">
    <location>
        <begin position="1"/>
        <end position="11"/>
    </location>
</feature>
<keyword evidence="15" id="KW-0968">Cytoplasmic vesicle</keyword>
<comment type="similarity">
    <text evidence="8">Belongs to the TMEM134/TMEM230 family.</text>
</comment>
<accession>A0A915JA53</accession>
<evidence type="ECO:0000313" key="20">
    <source>
        <dbReference type="Proteomes" id="UP000887565"/>
    </source>
</evidence>
<comment type="function">
    <text evidence="16">Involved in trafficking and recycling of synaptic vesicles.</text>
</comment>
<dbReference type="Pfam" id="PF05915">
    <property type="entry name" value="TMEM_230_134"/>
    <property type="match status" value="1"/>
</dbReference>
<evidence type="ECO:0000256" key="15">
    <source>
        <dbReference type="ARBA" id="ARBA00023329"/>
    </source>
</evidence>
<sequence>MKRNVGSKDEQEVAPDSQSSYSSSSDAFTRRDIRYTKLKSSDSFTDDQFTPRPIKVPWKAIALATFLFVFGAILILMSLLILFGVFDEKYSDRIWPMLILGSLIFVPGFYHVRIAYYACTGRNGYTYDDIPDFD</sequence>
<dbReference type="PANTHER" id="PTHR15664:SF6">
    <property type="entry name" value="TRANSMEMBRANE PROTEIN 230"/>
    <property type="match status" value="1"/>
</dbReference>
<dbReference type="InterPro" id="IPR008590">
    <property type="entry name" value="TMEM_230/134"/>
</dbReference>
<keyword evidence="14 19" id="KW-0472">Membrane</keyword>
<reference evidence="21" key="1">
    <citation type="submission" date="2022-11" db="UniProtKB">
        <authorList>
            <consortium name="WormBaseParasite"/>
        </authorList>
    </citation>
    <scope>IDENTIFICATION</scope>
</reference>
<evidence type="ECO:0000256" key="12">
    <source>
        <dbReference type="ARBA" id="ARBA00023018"/>
    </source>
</evidence>
<evidence type="ECO:0000256" key="2">
    <source>
        <dbReference type="ARBA" id="ARBA00004172"/>
    </source>
</evidence>